<dbReference type="Proteomes" id="UP001201020">
    <property type="component" value="Chromosome"/>
</dbReference>
<dbReference type="InterPro" id="IPR015422">
    <property type="entry name" value="PyrdxlP-dep_Trfase_small"/>
</dbReference>
<dbReference type="PANTHER" id="PTHR13693">
    <property type="entry name" value="CLASS II AMINOTRANSFERASE/8-AMINO-7-OXONONANOATE SYNTHASE"/>
    <property type="match status" value="1"/>
</dbReference>
<dbReference type="GO" id="GO:0008483">
    <property type="term" value="F:transaminase activity"/>
    <property type="evidence" value="ECO:0007669"/>
    <property type="project" value="UniProtKB-KW"/>
</dbReference>
<dbReference type="GO" id="GO:0030170">
    <property type="term" value="F:pyridoxal phosphate binding"/>
    <property type="evidence" value="ECO:0007669"/>
    <property type="project" value="InterPro"/>
</dbReference>
<dbReference type="Gene3D" id="3.90.1150.10">
    <property type="entry name" value="Aspartate Aminotransferase, domain 1"/>
    <property type="match status" value="1"/>
</dbReference>
<dbReference type="InterPro" id="IPR050087">
    <property type="entry name" value="AON_synthase_class-II"/>
</dbReference>
<gene>
    <name evidence="5" type="ORF">K9W45_06730</name>
</gene>
<protein>
    <submittedName>
        <fullName evidence="5">Aminotransferase class I/II-fold pyridoxal phosphate-dependent enzyme</fullName>
    </submittedName>
</protein>
<proteinExistence type="predicted"/>
<dbReference type="Gene3D" id="3.40.640.10">
    <property type="entry name" value="Type I PLP-dependent aspartate aminotransferase-like (Major domain)"/>
    <property type="match status" value="1"/>
</dbReference>
<keyword evidence="5" id="KW-0032">Aminotransferase</keyword>
<dbReference type="FunFam" id="3.40.640.10:FF:000006">
    <property type="entry name" value="5-aminolevulinate synthase, mitochondrial"/>
    <property type="match status" value="1"/>
</dbReference>
<evidence type="ECO:0000259" key="4">
    <source>
        <dbReference type="Pfam" id="PF00155"/>
    </source>
</evidence>
<dbReference type="SUPFAM" id="SSF53383">
    <property type="entry name" value="PLP-dependent transferases"/>
    <property type="match status" value="1"/>
</dbReference>
<dbReference type="Pfam" id="PF00155">
    <property type="entry name" value="Aminotran_1_2"/>
    <property type="match status" value="1"/>
</dbReference>
<keyword evidence="3" id="KW-0663">Pyridoxal phosphate</keyword>
<comment type="cofactor">
    <cofactor evidence="1">
        <name>pyridoxal 5'-phosphate</name>
        <dbReference type="ChEBI" id="CHEBI:597326"/>
    </cofactor>
</comment>
<feature type="domain" description="Aminotransferase class I/classII large" evidence="4">
    <location>
        <begin position="47"/>
        <end position="390"/>
    </location>
</feature>
<accession>A0A9Y1BIM3</accession>
<name>A0A9Y1BIM3_9ARCH</name>
<dbReference type="PANTHER" id="PTHR13693:SF3">
    <property type="entry name" value="LD36009P"/>
    <property type="match status" value="1"/>
</dbReference>
<dbReference type="CDD" id="cd06454">
    <property type="entry name" value="KBL_like"/>
    <property type="match status" value="1"/>
</dbReference>
<reference evidence="5" key="1">
    <citation type="journal article" date="2022" name="Nat. Microbiol.">
        <title>Unique mobile elements and scalable gene flow at the prokaryote-eukaryote boundary revealed by circularized Asgard archaea genomes.</title>
        <authorList>
            <person name="Wu F."/>
            <person name="Speth D.R."/>
            <person name="Philosof A."/>
            <person name="Cremiere A."/>
            <person name="Narayanan A."/>
            <person name="Barco R.A."/>
            <person name="Connon S.A."/>
            <person name="Amend J.P."/>
            <person name="Antoshechkin I.A."/>
            <person name="Orphan V.J."/>
        </authorList>
    </citation>
    <scope>NUCLEOTIDE SEQUENCE</scope>
    <source>
        <strain evidence="5">PM71</strain>
    </source>
</reference>
<evidence type="ECO:0000256" key="2">
    <source>
        <dbReference type="ARBA" id="ARBA00022679"/>
    </source>
</evidence>
<evidence type="ECO:0000313" key="5">
    <source>
        <dbReference type="EMBL" id="UJG39560.1"/>
    </source>
</evidence>
<dbReference type="AlphaFoldDB" id="A0A9Y1BIM3"/>
<dbReference type="InterPro" id="IPR004839">
    <property type="entry name" value="Aminotransferase_I/II_large"/>
</dbReference>
<organism evidence="5">
    <name type="scientific">Candidatus Heimdallarchaeum aukensis</name>
    <dbReference type="NCBI Taxonomy" id="2876573"/>
    <lineage>
        <taxon>Archaea</taxon>
        <taxon>Promethearchaeati</taxon>
        <taxon>Candidatus Heimdallarchaeota</taxon>
        <taxon>Candidatus Heimdallarchaeia (ex Rinke et al. 2021) (nom. nud.)</taxon>
        <taxon>Candidatus Heimdallarchaeales</taxon>
        <taxon>Candidatus Heimdallarchaeaceae</taxon>
        <taxon>Candidatus Heimdallarchaeum</taxon>
    </lineage>
</organism>
<dbReference type="InterPro" id="IPR015424">
    <property type="entry name" value="PyrdxlP-dep_Trfase"/>
</dbReference>
<evidence type="ECO:0000256" key="3">
    <source>
        <dbReference type="ARBA" id="ARBA00022898"/>
    </source>
</evidence>
<dbReference type="EMBL" id="CP084166">
    <property type="protein sequence ID" value="UJG39560.1"/>
    <property type="molecule type" value="Genomic_DNA"/>
</dbReference>
<evidence type="ECO:0000256" key="1">
    <source>
        <dbReference type="ARBA" id="ARBA00001933"/>
    </source>
</evidence>
<dbReference type="InterPro" id="IPR015421">
    <property type="entry name" value="PyrdxlP-dep_Trfase_major"/>
</dbReference>
<keyword evidence="2" id="KW-0808">Transferase</keyword>
<sequence length="401" mass="44924">MTDITKIERVAKLLKRERKLRLARLNDVYMRPIEGPTDRLVTSEKKDYIMLGSYSYLGLINHPEIKKAAKEAIDKYGTGAGGVRLLTGTLDLHKKLERKIAEFKNAEDAVVYSSGYVTNEAILSSIFGKGDLIIIDRFAHASIYSGCTLSKAEWTRFQHNDMEDLERVLKENREKYDNIVIAVDGVYSMDGDVAHMPEIIELAKEYDAFTMVDEAHAIGVLGETGRGVEEYFGLKKDDIDIKMGTLSKAIPSVGGYITGKKELMTFLRYSSNPFIFSAALPPPSAAAALKAFEIIENEPERIKQVQHNAKEFIKGVKELGFDTLKSKDTAIIPVIIGPEVKTFRFARKLEKEGIIVPPVVYPAVPRDGGRLRCCVMATHTEEDMQKILEKFEKVGKELEVI</sequence>